<comment type="caution">
    <text evidence="3">The sequence shown here is derived from an EMBL/GenBank/DDBJ whole genome shotgun (WGS) entry which is preliminary data.</text>
</comment>
<protein>
    <submittedName>
        <fullName evidence="3">Uncharacterized protein</fullName>
    </submittedName>
</protein>
<evidence type="ECO:0000313" key="4">
    <source>
        <dbReference type="Proteomes" id="UP001207408"/>
    </source>
</evidence>
<feature type="transmembrane region" description="Helical" evidence="2">
    <location>
        <begin position="6"/>
        <end position="22"/>
    </location>
</feature>
<name>A0AAE3MCC8_9BACT</name>
<dbReference type="AlphaFoldDB" id="A0AAE3MCC8"/>
<dbReference type="Proteomes" id="UP001207408">
    <property type="component" value="Unassembled WGS sequence"/>
</dbReference>
<dbReference type="EMBL" id="JAPDPI010000008">
    <property type="protein sequence ID" value="MCW3805153.1"/>
    <property type="molecule type" value="Genomic_DNA"/>
</dbReference>
<keyword evidence="2" id="KW-0472">Membrane</keyword>
<dbReference type="RefSeq" id="WP_301198423.1">
    <property type="nucleotide sequence ID" value="NZ_JAPDPI010000008.1"/>
</dbReference>
<keyword evidence="2" id="KW-0812">Transmembrane</keyword>
<evidence type="ECO:0000313" key="3">
    <source>
        <dbReference type="EMBL" id="MCW3805153.1"/>
    </source>
</evidence>
<keyword evidence="4" id="KW-1185">Reference proteome</keyword>
<keyword evidence="1" id="KW-0175">Coiled coil</keyword>
<feature type="coiled-coil region" evidence="1">
    <location>
        <begin position="74"/>
        <end position="101"/>
    </location>
</feature>
<organism evidence="3 4">
    <name type="scientific">Plebeiibacterium marinum</name>
    <dbReference type="NCBI Taxonomy" id="2992111"/>
    <lineage>
        <taxon>Bacteria</taxon>
        <taxon>Pseudomonadati</taxon>
        <taxon>Bacteroidota</taxon>
        <taxon>Bacteroidia</taxon>
        <taxon>Marinilabiliales</taxon>
        <taxon>Marinilabiliaceae</taxon>
        <taxon>Plebeiibacterium</taxon>
    </lineage>
</organism>
<evidence type="ECO:0000256" key="1">
    <source>
        <dbReference type="SAM" id="Coils"/>
    </source>
</evidence>
<accession>A0AAE3MCC8</accession>
<reference evidence="3" key="1">
    <citation type="submission" date="2022-10" db="EMBL/GenBank/DDBJ databases">
        <authorList>
            <person name="Yu W.X."/>
        </authorList>
    </citation>
    <scope>NUCLEOTIDE SEQUENCE</scope>
    <source>
        <strain evidence="3">D04</strain>
    </source>
</reference>
<keyword evidence="2" id="KW-1133">Transmembrane helix</keyword>
<gene>
    <name evidence="3" type="ORF">OM074_05915</name>
</gene>
<proteinExistence type="predicted"/>
<evidence type="ECO:0000256" key="2">
    <source>
        <dbReference type="SAM" id="Phobius"/>
    </source>
</evidence>
<sequence>MDDLGNLLYILFAIVAVVFNIWKKGKQVKPNTPPPTDNNDPFEEVLPDFEQLFGRKEKVKTEPDIHQEVPAPKKEVINKSQDEWKKRLQQAEDRLKRVAKKEPISLQVESESKNSSGWFDARKAIIYSEILKRPDF</sequence>